<dbReference type="Pfam" id="PF00891">
    <property type="entry name" value="Methyltransf_2"/>
    <property type="match status" value="1"/>
</dbReference>
<dbReference type="InterPro" id="IPR029063">
    <property type="entry name" value="SAM-dependent_MTases_sf"/>
</dbReference>
<name>A0A1Y2N0Y8_PSEAH</name>
<proteinExistence type="predicted"/>
<dbReference type="EMBL" id="MIGB01000011">
    <property type="protein sequence ID" value="OSY40839.1"/>
    <property type="molecule type" value="Genomic_DNA"/>
</dbReference>
<feature type="domain" description="O-methyltransferase dimerisation" evidence="6">
    <location>
        <begin position="8"/>
        <end position="69"/>
    </location>
</feature>
<evidence type="ECO:0000256" key="4">
    <source>
        <dbReference type="PIRSR" id="PIRSR005739-1"/>
    </source>
</evidence>
<dbReference type="Gene3D" id="1.10.10.10">
    <property type="entry name" value="Winged helix-like DNA-binding domain superfamily/Winged helix DNA-binding domain"/>
    <property type="match status" value="1"/>
</dbReference>
<dbReference type="InterPro" id="IPR012967">
    <property type="entry name" value="COMT_dimerisation"/>
</dbReference>
<keyword evidence="1 7" id="KW-0489">Methyltransferase</keyword>
<organism evidence="7 8">
    <name type="scientific">Pseudonocardia autotrophica</name>
    <name type="common">Amycolata autotrophica</name>
    <name type="synonym">Nocardia autotrophica</name>
    <dbReference type="NCBI Taxonomy" id="2074"/>
    <lineage>
        <taxon>Bacteria</taxon>
        <taxon>Bacillati</taxon>
        <taxon>Actinomycetota</taxon>
        <taxon>Actinomycetes</taxon>
        <taxon>Pseudonocardiales</taxon>
        <taxon>Pseudonocardiaceae</taxon>
        <taxon>Pseudonocardia</taxon>
    </lineage>
</organism>
<dbReference type="STRING" id="2074.BG845_02598"/>
<dbReference type="InterPro" id="IPR036390">
    <property type="entry name" value="WH_DNA-bd_sf"/>
</dbReference>
<protein>
    <submittedName>
        <fullName evidence="7">Multifunctional cyclase-dehydratase-3-O-methyl transferase TcmN</fullName>
        <ecNumber evidence="7">2.1.1.-</ecNumber>
    </submittedName>
</protein>
<comment type="caution">
    <text evidence="7">The sequence shown here is derived from an EMBL/GenBank/DDBJ whole genome shotgun (WGS) entry which is preliminary data.</text>
</comment>
<keyword evidence="2 7" id="KW-0808">Transferase</keyword>
<dbReference type="GO" id="GO:0008171">
    <property type="term" value="F:O-methyltransferase activity"/>
    <property type="evidence" value="ECO:0007669"/>
    <property type="project" value="InterPro"/>
</dbReference>
<gene>
    <name evidence="7" type="primary">tcmN_1</name>
    <name evidence="7" type="ORF">BG845_02598</name>
</gene>
<dbReference type="InterPro" id="IPR036388">
    <property type="entry name" value="WH-like_DNA-bd_sf"/>
</dbReference>
<feature type="domain" description="O-methyltransferase C-terminal" evidence="5">
    <location>
        <begin position="104"/>
        <end position="315"/>
    </location>
</feature>
<dbReference type="Pfam" id="PF08100">
    <property type="entry name" value="Dimerisation"/>
    <property type="match status" value="1"/>
</dbReference>
<keyword evidence="8" id="KW-1185">Reference proteome</keyword>
<dbReference type="PANTHER" id="PTHR43712">
    <property type="entry name" value="PUTATIVE (AFU_ORTHOLOGUE AFUA_4G14580)-RELATED"/>
    <property type="match status" value="1"/>
</dbReference>
<feature type="active site" description="Proton acceptor" evidence="4">
    <location>
        <position position="241"/>
    </location>
</feature>
<dbReference type="EC" id="2.1.1.-" evidence="7"/>
<dbReference type="PIRSF" id="PIRSF005739">
    <property type="entry name" value="O-mtase"/>
    <property type="match status" value="1"/>
</dbReference>
<reference evidence="7 8" key="1">
    <citation type="submission" date="2016-09" db="EMBL/GenBank/DDBJ databases">
        <title>Pseudonocardia autotrophica DSM535, a candidate organism with high potential of specific P450 cytochromes.</title>
        <authorList>
            <person name="Grumaz C."/>
            <person name="Vainshtein Y."/>
            <person name="Kirstahler P."/>
            <person name="Sohn K."/>
        </authorList>
    </citation>
    <scope>NUCLEOTIDE SEQUENCE [LARGE SCALE GENOMIC DNA]</scope>
    <source>
        <strain evidence="7 8">DSM 535</strain>
    </source>
</reference>
<evidence type="ECO:0000256" key="1">
    <source>
        <dbReference type="ARBA" id="ARBA00022603"/>
    </source>
</evidence>
<dbReference type="InterPro" id="IPR016461">
    <property type="entry name" value="COMT-like"/>
</dbReference>
<evidence type="ECO:0000313" key="7">
    <source>
        <dbReference type="EMBL" id="OSY40839.1"/>
    </source>
</evidence>
<dbReference type="PROSITE" id="PS51683">
    <property type="entry name" value="SAM_OMT_II"/>
    <property type="match status" value="1"/>
</dbReference>
<dbReference type="Gene3D" id="1.10.287.1350">
    <property type="match status" value="1"/>
</dbReference>
<evidence type="ECO:0000256" key="3">
    <source>
        <dbReference type="ARBA" id="ARBA00022691"/>
    </source>
</evidence>
<dbReference type="SUPFAM" id="SSF53335">
    <property type="entry name" value="S-adenosyl-L-methionine-dependent methyltransferases"/>
    <property type="match status" value="1"/>
</dbReference>
<dbReference type="Proteomes" id="UP000194360">
    <property type="component" value="Unassembled WGS sequence"/>
</dbReference>
<dbReference type="PANTHER" id="PTHR43712:SF2">
    <property type="entry name" value="O-METHYLTRANSFERASE CICE"/>
    <property type="match status" value="1"/>
</dbReference>
<evidence type="ECO:0000259" key="6">
    <source>
        <dbReference type="Pfam" id="PF08100"/>
    </source>
</evidence>
<dbReference type="GO" id="GO:0032259">
    <property type="term" value="P:methylation"/>
    <property type="evidence" value="ECO:0007669"/>
    <property type="project" value="UniProtKB-KW"/>
</dbReference>
<dbReference type="GO" id="GO:0046983">
    <property type="term" value="F:protein dimerization activity"/>
    <property type="evidence" value="ECO:0007669"/>
    <property type="project" value="InterPro"/>
</dbReference>
<accession>A0A1Y2N0Y8</accession>
<dbReference type="RefSeq" id="WP_085912843.1">
    <property type="nucleotide sequence ID" value="NZ_AP018920.1"/>
</dbReference>
<evidence type="ECO:0000256" key="2">
    <source>
        <dbReference type="ARBA" id="ARBA00022679"/>
    </source>
</evidence>
<dbReference type="SUPFAM" id="SSF46785">
    <property type="entry name" value="Winged helix' DNA-binding domain"/>
    <property type="match status" value="1"/>
</dbReference>
<keyword evidence="3" id="KW-0949">S-adenosyl-L-methionine</keyword>
<evidence type="ECO:0000259" key="5">
    <source>
        <dbReference type="Pfam" id="PF00891"/>
    </source>
</evidence>
<sequence length="340" mass="35194">MSTAALTLLTGPWAARAVTAAVRLGVFDELAAGPATPDELATRLGLHRPGLERLLRLLTGFGLLRTDPAGHALTEDGAPLTSGHPRSVRLLAEFYEEDHLRAAWDDLEAGLRTGDTPFAVAHGRPVFEHLAGAPEQAARYTAAMAAGSRFGDRLPAAVDLSAARCVVDVGGGDGGVLAALLTACPQLSGVLLDRPEVAGRAGAALRGAGVADRVQIVGADFFEAGAVPQGADVYLLSRILHNWSDDRCRALLNALRVAAGPGGRVLVVERMVRSEATDGPDGLLPLLFDLHMLVMTQGRERTEDEYAALLAGCGFVAAPAVALPLGFSVVTGTPAGGGVR</sequence>
<dbReference type="Gene3D" id="3.40.50.150">
    <property type="entry name" value="Vaccinia Virus protein VP39"/>
    <property type="match status" value="1"/>
</dbReference>
<evidence type="ECO:0000313" key="8">
    <source>
        <dbReference type="Proteomes" id="UP000194360"/>
    </source>
</evidence>
<dbReference type="InterPro" id="IPR001077">
    <property type="entry name" value="COMT_C"/>
</dbReference>
<dbReference type="AlphaFoldDB" id="A0A1Y2N0Y8"/>
<dbReference type="OrthoDB" id="3804952at2"/>